<dbReference type="PANTHER" id="PTHR44083">
    <property type="entry name" value="TOPLESS-RELATED PROTEIN 1-RELATED"/>
    <property type="match status" value="1"/>
</dbReference>
<dbReference type="SMART" id="SM00320">
    <property type="entry name" value="WD40"/>
    <property type="match status" value="4"/>
</dbReference>
<dbReference type="InterPro" id="IPR054080">
    <property type="entry name" value="TPR1-like_2nd"/>
</dbReference>
<dbReference type="GO" id="GO:0006355">
    <property type="term" value="P:regulation of DNA-templated transcription"/>
    <property type="evidence" value="ECO:0007669"/>
    <property type="project" value="InterPro"/>
</dbReference>
<dbReference type="PANTHER" id="PTHR44083:SF17">
    <property type="entry name" value="TRANSDUCIN FAMILY PROTEIN _ WD-40 REPEAT FAMILY PROTEIN"/>
    <property type="match status" value="1"/>
</dbReference>
<evidence type="ECO:0000256" key="4">
    <source>
        <dbReference type="PROSITE-ProRule" id="PRU00221"/>
    </source>
</evidence>
<sequence>MILDEKNRKNLVFLILQFFDEEGYEESLHLLEQDSRVFFDFSYFSNAILNGNFKEADDYLLAFTRPEANTYSRKMFFDLFKRKLSEAPDRSGGSEAVNIFSKDLRRIPVLKDDSFDDLVEVIAVDDMRQGIPEETCCVDKAPGRAKLCVDLHKLAESNPCLCDKLEFPSLNKSALLSLISLICPNCSGRNGGLKEDLICLILQFLYEAKYKNTLHKLEQETKVFFNLNYLAEVMKLGEYGKAEEYLGAFTDSKDNKYSKAMFLEIQKLICLQSTEWEVATPTGSLDNMSPKIKLHASVAMLAKKNPVLKDKLKFPSMEKSRLLTLMKQTMDWWTSSTCNSSSSLENVPVVSYLCGTPSSLRKKFNKTGPRKKVVNCKPNEINDPSQCNALVLPDYCSEERVARLTYSPSGDYILALAEDATHKLWTWASSQNEFCKYTPRILKENVFPKPQLHQPQSGKTMKNEMAASVQNSTSCFAIKGSYLFSTSGGKIAVFDVKSFEKVAAFGSPTPMATYFIFIPGDLLAVGLDDGSIFIHCLSSRKVKEKLEGHDQKIACLAFSRCFNVLVSSDSDGKLCLWSTKSWVKLTSKNSTRKFCTRSNHESTSLVTHIQFDPYQIELLVVHEGWIGIYEARTLDCRLQWIPDESDNAITSATYSSDGEIIYVGFRSGFIKIVDSRTFMTVCRINLTSLTQPSPNNIRLEVYPTVVAAHPSHPSQISAGLSNGKVIVLQPLWSGGWGEAAPLDDNGGYSNDSDHSY</sequence>
<evidence type="ECO:0000313" key="7">
    <source>
        <dbReference type="Proteomes" id="UP000682877"/>
    </source>
</evidence>
<feature type="domain" description="CTLH" evidence="5">
    <location>
        <begin position="223"/>
        <end position="281"/>
    </location>
</feature>
<accession>A0A8S2A238</accession>
<dbReference type="SMART" id="SM00667">
    <property type="entry name" value="LisH"/>
    <property type="match status" value="2"/>
</dbReference>
<feature type="repeat" description="WD" evidence="4">
    <location>
        <begin position="546"/>
        <end position="587"/>
    </location>
</feature>
<reference evidence="6" key="1">
    <citation type="submission" date="2021-01" db="EMBL/GenBank/DDBJ databases">
        <authorList>
            <person name="Bezrukov I."/>
        </authorList>
    </citation>
    <scope>NUCLEOTIDE SEQUENCE</scope>
</reference>
<gene>
    <name evidence="6" type="ORF">AARE701A_LOCUS9567</name>
</gene>
<protein>
    <recommendedName>
        <fullName evidence="5">CTLH domain-containing protein</fullName>
    </recommendedName>
</protein>
<name>A0A8S2A238_ARAAE</name>
<evidence type="ECO:0000313" key="6">
    <source>
        <dbReference type="EMBL" id="CAE6008651.1"/>
    </source>
</evidence>
<dbReference type="PROSITE" id="PS50082">
    <property type="entry name" value="WD_REPEATS_2"/>
    <property type="match status" value="1"/>
</dbReference>
<keyword evidence="2 4" id="KW-0853">WD repeat</keyword>
<dbReference type="Proteomes" id="UP000682877">
    <property type="component" value="Chromosome 4"/>
</dbReference>
<dbReference type="EMBL" id="LR999454">
    <property type="protein sequence ID" value="CAE6008651.1"/>
    <property type="molecule type" value="Genomic_DNA"/>
</dbReference>
<evidence type="ECO:0000259" key="5">
    <source>
        <dbReference type="PROSITE" id="PS50897"/>
    </source>
</evidence>
<dbReference type="InterPro" id="IPR027728">
    <property type="entry name" value="Topless_fam"/>
</dbReference>
<dbReference type="AlphaFoldDB" id="A0A8S2A238"/>
<evidence type="ECO:0000256" key="1">
    <source>
        <dbReference type="ARBA" id="ARBA00022491"/>
    </source>
</evidence>
<dbReference type="SMART" id="SM00668">
    <property type="entry name" value="CTLH"/>
    <property type="match status" value="2"/>
</dbReference>
<evidence type="ECO:0000256" key="3">
    <source>
        <dbReference type="ARBA" id="ARBA00022737"/>
    </source>
</evidence>
<organism evidence="6 7">
    <name type="scientific">Arabidopsis arenosa</name>
    <name type="common">Sand rock-cress</name>
    <name type="synonym">Cardaminopsis arenosa</name>
    <dbReference type="NCBI Taxonomy" id="38785"/>
    <lineage>
        <taxon>Eukaryota</taxon>
        <taxon>Viridiplantae</taxon>
        <taxon>Streptophyta</taxon>
        <taxon>Embryophyta</taxon>
        <taxon>Tracheophyta</taxon>
        <taxon>Spermatophyta</taxon>
        <taxon>Magnoliopsida</taxon>
        <taxon>eudicotyledons</taxon>
        <taxon>Gunneridae</taxon>
        <taxon>Pentapetalae</taxon>
        <taxon>rosids</taxon>
        <taxon>malvids</taxon>
        <taxon>Brassicales</taxon>
        <taxon>Brassicaceae</taxon>
        <taxon>Camelineae</taxon>
        <taxon>Arabidopsis</taxon>
    </lineage>
</organism>
<dbReference type="InterPro" id="IPR006595">
    <property type="entry name" value="CTLH_C"/>
</dbReference>
<dbReference type="InterPro" id="IPR001680">
    <property type="entry name" value="WD40_rpt"/>
</dbReference>
<keyword evidence="1" id="KW-0678">Repressor</keyword>
<dbReference type="Pfam" id="PF00400">
    <property type="entry name" value="WD40"/>
    <property type="match status" value="1"/>
</dbReference>
<dbReference type="PROSITE" id="PS50294">
    <property type="entry name" value="WD_REPEATS_REGION"/>
    <property type="match status" value="1"/>
</dbReference>
<dbReference type="InterPro" id="IPR015943">
    <property type="entry name" value="WD40/YVTN_repeat-like_dom_sf"/>
</dbReference>
<dbReference type="InterPro" id="IPR036322">
    <property type="entry name" value="WD40_repeat_dom_sf"/>
</dbReference>
<dbReference type="PROSITE" id="PS50897">
    <property type="entry name" value="CTLH"/>
    <property type="match status" value="1"/>
</dbReference>
<keyword evidence="7" id="KW-1185">Reference proteome</keyword>
<evidence type="ECO:0000256" key="2">
    <source>
        <dbReference type="ARBA" id="ARBA00022574"/>
    </source>
</evidence>
<dbReference type="InterPro" id="IPR006594">
    <property type="entry name" value="LisH"/>
</dbReference>
<keyword evidence="3" id="KW-0677">Repeat</keyword>
<proteinExistence type="predicted"/>
<dbReference type="SUPFAM" id="SSF50978">
    <property type="entry name" value="WD40 repeat-like"/>
    <property type="match status" value="1"/>
</dbReference>
<dbReference type="Gene3D" id="2.130.10.10">
    <property type="entry name" value="YVTN repeat-like/Quinoprotein amine dehydrogenase"/>
    <property type="match status" value="1"/>
</dbReference>
<dbReference type="Pfam" id="PF21889">
    <property type="entry name" value="TPR1-like_2nd"/>
    <property type="match status" value="2"/>
</dbReference>
<dbReference type="PROSITE" id="PS50896">
    <property type="entry name" value="LISH"/>
    <property type="match status" value="2"/>
</dbReference>